<dbReference type="OrthoDB" id="8578402at2"/>
<feature type="domain" description="GH64" evidence="2">
    <location>
        <begin position="27"/>
        <end position="398"/>
    </location>
</feature>
<dbReference type="AlphaFoldDB" id="A0A517U633"/>
<proteinExistence type="predicted"/>
<feature type="signal peptide" evidence="1">
    <location>
        <begin position="1"/>
        <end position="27"/>
    </location>
</feature>
<name>A0A517U633_9BACT</name>
<dbReference type="Gene3D" id="2.60.110.10">
    <property type="entry name" value="Thaumatin"/>
    <property type="match status" value="1"/>
</dbReference>
<dbReference type="PROSITE" id="PS52006">
    <property type="entry name" value="GH64"/>
    <property type="match status" value="1"/>
</dbReference>
<reference evidence="3 4" key="1">
    <citation type="submission" date="2019-02" db="EMBL/GenBank/DDBJ databases">
        <title>Deep-cultivation of Planctomycetes and their phenomic and genomic characterization uncovers novel biology.</title>
        <authorList>
            <person name="Wiegand S."/>
            <person name="Jogler M."/>
            <person name="Boedeker C."/>
            <person name="Pinto D."/>
            <person name="Vollmers J."/>
            <person name="Rivas-Marin E."/>
            <person name="Kohn T."/>
            <person name="Peeters S.H."/>
            <person name="Heuer A."/>
            <person name="Rast P."/>
            <person name="Oberbeckmann S."/>
            <person name="Bunk B."/>
            <person name="Jeske O."/>
            <person name="Meyerdierks A."/>
            <person name="Storesund J.E."/>
            <person name="Kallscheuer N."/>
            <person name="Luecker S."/>
            <person name="Lage O.M."/>
            <person name="Pohl T."/>
            <person name="Merkel B.J."/>
            <person name="Hornburger P."/>
            <person name="Mueller R.-W."/>
            <person name="Bruemmer F."/>
            <person name="Labrenz M."/>
            <person name="Spormann A.M."/>
            <person name="Op den Camp H."/>
            <person name="Overmann J."/>
            <person name="Amann R."/>
            <person name="Jetten M.S.M."/>
            <person name="Mascher T."/>
            <person name="Medema M.H."/>
            <person name="Devos D.P."/>
            <person name="Kaster A.-K."/>
            <person name="Ovreas L."/>
            <person name="Rohde M."/>
            <person name="Galperin M.Y."/>
            <person name="Jogler C."/>
        </authorList>
    </citation>
    <scope>NUCLEOTIDE SEQUENCE [LARGE SCALE GENOMIC DNA]</scope>
    <source>
        <strain evidence="3 4">I41</strain>
    </source>
</reference>
<dbReference type="KEGG" id="llh:I41_53340"/>
<dbReference type="InterPro" id="IPR032477">
    <property type="entry name" value="Glyco_hydro_64"/>
</dbReference>
<gene>
    <name evidence="3" type="ORF">I41_53340</name>
</gene>
<dbReference type="EMBL" id="CP036339">
    <property type="protein sequence ID" value="QDT76089.1"/>
    <property type="molecule type" value="Genomic_DNA"/>
</dbReference>
<evidence type="ECO:0000259" key="2">
    <source>
        <dbReference type="PROSITE" id="PS52006"/>
    </source>
</evidence>
<evidence type="ECO:0000313" key="3">
    <source>
        <dbReference type="EMBL" id="QDT76089.1"/>
    </source>
</evidence>
<evidence type="ECO:0000313" key="4">
    <source>
        <dbReference type="Proteomes" id="UP000317909"/>
    </source>
</evidence>
<keyword evidence="4" id="KW-1185">Reference proteome</keyword>
<accession>A0A517U633</accession>
<organism evidence="3 4">
    <name type="scientific">Lacipirellula limnantheis</name>
    <dbReference type="NCBI Taxonomy" id="2528024"/>
    <lineage>
        <taxon>Bacteria</taxon>
        <taxon>Pseudomonadati</taxon>
        <taxon>Planctomycetota</taxon>
        <taxon>Planctomycetia</taxon>
        <taxon>Pirellulales</taxon>
        <taxon>Lacipirellulaceae</taxon>
        <taxon>Lacipirellula</taxon>
    </lineage>
</organism>
<feature type="chain" id="PRO_5021870581" description="GH64 domain-containing protein" evidence="1">
    <location>
        <begin position="28"/>
        <end position="461"/>
    </location>
</feature>
<dbReference type="InterPro" id="IPR037176">
    <property type="entry name" value="Osmotin/thaumatin-like_sf"/>
</dbReference>
<sequence length="461" mass="49039" precursor="true">MPRRLTSRFFSVCATAVFCLSLAPAHAAPLAIKFKNTSGLPDAQVYIGFVGAEALTATNKATSAPLAKSEFGSEHWYTLDTLAQGVDLTSFSGRIYVGYGSPWNFTHAGYEPSPVNPSDPNAHKRYDKVEITYHGNPADVANATSFDYFSIPVGLNVYHGGTGGTLVKSLKASPTSVTLAAMESIATPHAAAVVRDGSNNFVRVIGPSVYPPPPGLPASPYDNFDGYLDYLHAYGQSHGGTIARIKGHFNGTGGGPAPHQAQDYDFTATIDAQQNITLTGHGAAVGNHTLTFHHDELNNPAAIYGANPHFQLDGAPMTPQNDLFGWIIADLFAGLNIGALGSTVEVGGQQVGQMESQQWFALTQRFAALQPSHPYYNQWAAKMSELSDAYNFAYTDRFAHVVAPLNPAEVDTLELVFLRETGAGAGNPDLPEPASAAILALGAAITLVARRRRVTLASCRC</sequence>
<protein>
    <recommendedName>
        <fullName evidence="2">GH64 domain-containing protein</fullName>
    </recommendedName>
</protein>
<dbReference type="Pfam" id="PF16483">
    <property type="entry name" value="Glyco_hydro_64"/>
    <property type="match status" value="1"/>
</dbReference>
<dbReference type="RefSeq" id="WP_145435840.1">
    <property type="nucleotide sequence ID" value="NZ_CP036339.1"/>
</dbReference>
<keyword evidence="1" id="KW-0732">Signal</keyword>
<evidence type="ECO:0000256" key="1">
    <source>
        <dbReference type="SAM" id="SignalP"/>
    </source>
</evidence>
<dbReference type="Proteomes" id="UP000317909">
    <property type="component" value="Chromosome"/>
</dbReference>